<dbReference type="Pfam" id="PF13458">
    <property type="entry name" value="Peripla_BP_6"/>
    <property type="match status" value="1"/>
</dbReference>
<dbReference type="Gene3D" id="3.40.50.2300">
    <property type="match status" value="2"/>
</dbReference>
<dbReference type="PANTHER" id="PTHR30483">
    <property type="entry name" value="LEUCINE-SPECIFIC-BINDING PROTEIN"/>
    <property type="match status" value="1"/>
</dbReference>
<sequence length="394" mass="41620">MRKTLTAALTGLATILAAQSALAERVNVGLLLPFSGVYASLGNEIEAGFRLGLEHFSDDLGVEINIIREDTEVNPANGLARARKLVMQDGADVLVGIVSSGVLGAIRDFVHGAQVPLIVANAGNDEATGERCSPYITRLSFSNGQVNRPMGRWMAEQGVRRVYTLGADYAAGRQMVGGFTEAFVEAGGEIVGQGWTPFQQTQDFGPYLAQARASGAEALFVFYAGGEAISFVNQYDSFGMAEVMPLYGSGFLTSQLYVNAQGESANGVITSLHYVPTADNPENTAFVEAFQASIGRLPSEYGVQGYDSARALVEAIRTGATDRESLANALRQVSFEGPRGALSIDPATNNVIQPIFVYETVSGENGAMTQKVLATLPAEADPANGCVMPAPVTN</sequence>
<evidence type="ECO:0000256" key="2">
    <source>
        <dbReference type="ARBA" id="ARBA00022729"/>
    </source>
</evidence>
<protein>
    <submittedName>
        <fullName evidence="6">Amino acid/amide ABC transporter substrate-binding protein (HAAT family)</fullName>
    </submittedName>
</protein>
<evidence type="ECO:0000256" key="4">
    <source>
        <dbReference type="SAM" id="SignalP"/>
    </source>
</evidence>
<accession>A0A2W7Q7L4</accession>
<reference evidence="6 7" key="1">
    <citation type="submission" date="2018-06" db="EMBL/GenBank/DDBJ databases">
        <title>Genomic Encyclopedia of Archaeal and Bacterial Type Strains, Phase II (KMG-II): from individual species to whole genera.</title>
        <authorList>
            <person name="Goeker M."/>
        </authorList>
    </citation>
    <scope>NUCLEOTIDE SEQUENCE [LARGE SCALE GENOMIC DNA]</scope>
    <source>
        <strain evidence="6 7">DSM 13087</strain>
    </source>
</reference>
<keyword evidence="3" id="KW-0813">Transport</keyword>
<dbReference type="OrthoDB" id="435355at2"/>
<dbReference type="InterPro" id="IPR028081">
    <property type="entry name" value="Leu-bd"/>
</dbReference>
<evidence type="ECO:0000256" key="3">
    <source>
        <dbReference type="ARBA" id="ARBA00022970"/>
    </source>
</evidence>
<dbReference type="GO" id="GO:0006865">
    <property type="term" value="P:amino acid transport"/>
    <property type="evidence" value="ECO:0007669"/>
    <property type="project" value="UniProtKB-KW"/>
</dbReference>
<proteinExistence type="inferred from homology"/>
<name>A0A2W7Q7L4_9RHOB</name>
<evidence type="ECO:0000256" key="1">
    <source>
        <dbReference type="ARBA" id="ARBA00010062"/>
    </source>
</evidence>
<organism evidence="6 7">
    <name type="scientific">Roseinatronobacter thiooxidans</name>
    <dbReference type="NCBI Taxonomy" id="121821"/>
    <lineage>
        <taxon>Bacteria</taxon>
        <taxon>Pseudomonadati</taxon>
        <taxon>Pseudomonadota</taxon>
        <taxon>Alphaproteobacteria</taxon>
        <taxon>Rhodobacterales</taxon>
        <taxon>Paracoccaceae</taxon>
        <taxon>Roseinatronobacter</taxon>
    </lineage>
</organism>
<evidence type="ECO:0000313" key="6">
    <source>
        <dbReference type="EMBL" id="PZX36959.1"/>
    </source>
</evidence>
<dbReference type="SUPFAM" id="SSF53822">
    <property type="entry name" value="Periplasmic binding protein-like I"/>
    <property type="match status" value="1"/>
</dbReference>
<dbReference type="EMBL" id="QKZQ01000025">
    <property type="protein sequence ID" value="PZX36959.1"/>
    <property type="molecule type" value="Genomic_DNA"/>
</dbReference>
<dbReference type="STRING" id="121821.GCA_001870675_01534"/>
<keyword evidence="7" id="KW-1185">Reference proteome</keyword>
<dbReference type="Proteomes" id="UP000249364">
    <property type="component" value="Unassembled WGS sequence"/>
</dbReference>
<feature type="domain" description="Leucine-binding protein" evidence="5">
    <location>
        <begin position="26"/>
        <end position="362"/>
    </location>
</feature>
<keyword evidence="2 4" id="KW-0732">Signal</keyword>
<dbReference type="AlphaFoldDB" id="A0A2W7Q7L4"/>
<feature type="signal peptide" evidence="4">
    <location>
        <begin position="1"/>
        <end position="23"/>
    </location>
</feature>
<dbReference type="RefSeq" id="WP_071470226.1">
    <property type="nucleotide sequence ID" value="NZ_MEHT01000031.1"/>
</dbReference>
<evidence type="ECO:0000313" key="7">
    <source>
        <dbReference type="Proteomes" id="UP000249364"/>
    </source>
</evidence>
<keyword evidence="3" id="KW-0029">Amino-acid transport</keyword>
<evidence type="ECO:0000259" key="5">
    <source>
        <dbReference type="Pfam" id="PF13458"/>
    </source>
</evidence>
<dbReference type="InterPro" id="IPR028082">
    <property type="entry name" value="Peripla_BP_I"/>
</dbReference>
<comment type="caution">
    <text evidence="6">The sequence shown here is derived from an EMBL/GenBank/DDBJ whole genome shotgun (WGS) entry which is preliminary data.</text>
</comment>
<dbReference type="CDD" id="cd20014">
    <property type="entry name" value="PBP1_RPA0668_benzoate-like"/>
    <property type="match status" value="1"/>
</dbReference>
<comment type="similarity">
    <text evidence="1">Belongs to the leucine-binding protein family.</text>
</comment>
<dbReference type="PANTHER" id="PTHR30483:SF6">
    <property type="entry name" value="PERIPLASMIC BINDING PROTEIN OF ABC TRANSPORTER FOR NATURAL AMINO ACIDS"/>
    <property type="match status" value="1"/>
</dbReference>
<dbReference type="InterPro" id="IPR051010">
    <property type="entry name" value="BCAA_transport"/>
</dbReference>
<gene>
    <name evidence="6" type="ORF">LY56_03311</name>
</gene>
<feature type="chain" id="PRO_5016060721" evidence="4">
    <location>
        <begin position="24"/>
        <end position="394"/>
    </location>
</feature>